<dbReference type="AlphaFoldDB" id="A0A517M107"/>
<dbReference type="InterPro" id="IPR036890">
    <property type="entry name" value="HATPase_C_sf"/>
</dbReference>
<accession>A0A517M107</accession>
<dbReference type="Gene3D" id="3.30.450.40">
    <property type="match status" value="1"/>
</dbReference>
<dbReference type="PROSITE" id="PS50109">
    <property type="entry name" value="HIS_KIN"/>
    <property type="match status" value="1"/>
</dbReference>
<dbReference type="SUPFAM" id="SSF49879">
    <property type="entry name" value="SMAD/FHA domain"/>
    <property type="match status" value="1"/>
</dbReference>
<dbReference type="SMART" id="SM00065">
    <property type="entry name" value="GAF"/>
    <property type="match status" value="1"/>
</dbReference>
<dbReference type="PANTHER" id="PTHR43065">
    <property type="entry name" value="SENSOR HISTIDINE KINASE"/>
    <property type="match status" value="1"/>
</dbReference>
<proteinExistence type="predicted"/>
<dbReference type="SMART" id="SM00240">
    <property type="entry name" value="FHA"/>
    <property type="match status" value="1"/>
</dbReference>
<keyword evidence="3" id="KW-0597">Phosphoprotein</keyword>
<keyword evidence="6" id="KW-0418">Kinase</keyword>
<evidence type="ECO:0000256" key="7">
    <source>
        <dbReference type="ARBA" id="ARBA00022840"/>
    </source>
</evidence>
<keyword evidence="5" id="KW-0547">Nucleotide-binding</keyword>
<gene>
    <name evidence="11" type="primary">zraS_4</name>
    <name evidence="11" type="ORF">EC9_27460</name>
</gene>
<comment type="catalytic activity">
    <reaction evidence="1">
        <text>ATP + protein L-histidine = ADP + protein N-phospho-L-histidine.</text>
        <dbReference type="EC" id="2.7.13.3"/>
    </reaction>
</comment>
<dbReference type="InterPro" id="IPR000253">
    <property type="entry name" value="FHA_dom"/>
</dbReference>
<feature type="domain" description="Histidine kinase" evidence="10">
    <location>
        <begin position="331"/>
        <end position="550"/>
    </location>
</feature>
<dbReference type="InterPro" id="IPR003661">
    <property type="entry name" value="HisK_dim/P_dom"/>
</dbReference>
<reference evidence="11 12" key="1">
    <citation type="submission" date="2019-02" db="EMBL/GenBank/DDBJ databases">
        <title>Deep-cultivation of Planctomycetes and their phenomic and genomic characterization uncovers novel biology.</title>
        <authorList>
            <person name="Wiegand S."/>
            <person name="Jogler M."/>
            <person name="Boedeker C."/>
            <person name="Pinto D."/>
            <person name="Vollmers J."/>
            <person name="Rivas-Marin E."/>
            <person name="Kohn T."/>
            <person name="Peeters S.H."/>
            <person name="Heuer A."/>
            <person name="Rast P."/>
            <person name="Oberbeckmann S."/>
            <person name="Bunk B."/>
            <person name="Jeske O."/>
            <person name="Meyerdierks A."/>
            <person name="Storesund J.E."/>
            <person name="Kallscheuer N."/>
            <person name="Luecker S."/>
            <person name="Lage O.M."/>
            <person name="Pohl T."/>
            <person name="Merkel B.J."/>
            <person name="Hornburger P."/>
            <person name="Mueller R.-W."/>
            <person name="Bruemmer F."/>
            <person name="Labrenz M."/>
            <person name="Spormann A.M."/>
            <person name="Op den Camp H."/>
            <person name="Overmann J."/>
            <person name="Amann R."/>
            <person name="Jetten M.S.M."/>
            <person name="Mascher T."/>
            <person name="Medema M.H."/>
            <person name="Devos D.P."/>
            <person name="Kaster A.-K."/>
            <person name="Ovreas L."/>
            <person name="Rohde M."/>
            <person name="Galperin M.Y."/>
            <person name="Jogler C."/>
        </authorList>
    </citation>
    <scope>NUCLEOTIDE SEQUENCE [LARGE SCALE GENOMIC DNA]</scope>
    <source>
        <strain evidence="11 12">EC9</strain>
    </source>
</reference>
<dbReference type="SMART" id="SM00387">
    <property type="entry name" value="HATPase_c"/>
    <property type="match status" value="1"/>
</dbReference>
<evidence type="ECO:0000256" key="3">
    <source>
        <dbReference type="ARBA" id="ARBA00022553"/>
    </source>
</evidence>
<dbReference type="SUPFAM" id="SSF47384">
    <property type="entry name" value="Homodimeric domain of signal transducing histidine kinase"/>
    <property type="match status" value="1"/>
</dbReference>
<dbReference type="PROSITE" id="PS50006">
    <property type="entry name" value="FHA_DOMAIN"/>
    <property type="match status" value="1"/>
</dbReference>
<sequence length="557" mass="61337">MASLFVIRGRDQGKHYALDNARYTIGRDVSNDIQLIDSEVSRQHAQVFTEGEFFEVMDLGSSNGTAVNGSPINRCILKSGDRLQVGATMMIFTGNGEPTTMEGQHGVDIIQQSRQMEGSQIVSSLSRVVENDAEMESSQVKIDARVEVMYHTALAVGRTLEIPQLLDRILRLVFDWVAADRGCIMLSDPETKELRPAARCDRSEGPIKDRIAISRTILDYVIEKNEGVRTRDAKDDGRWDSGQSIVRMGIREAICVPLQGRYDVVGAMYVDTFTPPGRFVDAGEQGRFVDEHLKLMTAIGHQAALAIEDTFYYSSLLQSERLAAMGQTIATLSHHIKNILQGIRGGSYLIETGLDRNDNDAVRKGWAMVDKNQDKISNLVLDMLTFSKEREPELVEGDLNATVADVVELMQVRADEADCHLEVQLDKSLPTACFDADAMHRAVLNIMTNAIDAVESGDRDEGVQQPCVRISTSFVAGEGFYIDIADNGPGIDPADIEKIFSLFESKKGARGTGLGLPVSQKIMQEHGGEILLESQRGTGTKFRLHLPAVDSAPETMI</sequence>
<dbReference type="RefSeq" id="WP_145345852.1">
    <property type="nucleotide sequence ID" value="NZ_CP036261.1"/>
</dbReference>
<dbReference type="SMART" id="SM00388">
    <property type="entry name" value="HisKA"/>
    <property type="match status" value="1"/>
</dbReference>
<dbReference type="InterPro" id="IPR005467">
    <property type="entry name" value="His_kinase_dom"/>
</dbReference>
<evidence type="ECO:0000313" key="12">
    <source>
        <dbReference type="Proteomes" id="UP000319557"/>
    </source>
</evidence>
<dbReference type="InterPro" id="IPR003594">
    <property type="entry name" value="HATPase_dom"/>
</dbReference>
<dbReference type="GO" id="GO:0000155">
    <property type="term" value="F:phosphorelay sensor kinase activity"/>
    <property type="evidence" value="ECO:0007669"/>
    <property type="project" value="InterPro"/>
</dbReference>
<dbReference type="Gene3D" id="1.10.287.130">
    <property type="match status" value="1"/>
</dbReference>
<evidence type="ECO:0000256" key="2">
    <source>
        <dbReference type="ARBA" id="ARBA00012438"/>
    </source>
</evidence>
<evidence type="ECO:0000256" key="6">
    <source>
        <dbReference type="ARBA" id="ARBA00022777"/>
    </source>
</evidence>
<dbReference type="SUPFAM" id="SSF55781">
    <property type="entry name" value="GAF domain-like"/>
    <property type="match status" value="1"/>
</dbReference>
<keyword evidence="7" id="KW-0067">ATP-binding</keyword>
<dbReference type="Gene3D" id="3.30.565.10">
    <property type="entry name" value="Histidine kinase-like ATPase, C-terminal domain"/>
    <property type="match status" value="1"/>
</dbReference>
<feature type="domain" description="FHA" evidence="9">
    <location>
        <begin position="23"/>
        <end position="72"/>
    </location>
</feature>
<dbReference type="KEGG" id="ruv:EC9_27460"/>
<dbReference type="InterPro" id="IPR008984">
    <property type="entry name" value="SMAD_FHA_dom_sf"/>
</dbReference>
<evidence type="ECO:0000259" key="10">
    <source>
        <dbReference type="PROSITE" id="PS50109"/>
    </source>
</evidence>
<evidence type="ECO:0000256" key="8">
    <source>
        <dbReference type="ARBA" id="ARBA00023012"/>
    </source>
</evidence>
<keyword evidence="12" id="KW-1185">Reference proteome</keyword>
<dbReference type="InterPro" id="IPR036097">
    <property type="entry name" value="HisK_dim/P_sf"/>
</dbReference>
<dbReference type="InterPro" id="IPR004358">
    <property type="entry name" value="Sig_transdc_His_kin-like_C"/>
</dbReference>
<keyword evidence="8" id="KW-0902">Two-component regulatory system</keyword>
<dbReference type="InterPro" id="IPR029016">
    <property type="entry name" value="GAF-like_dom_sf"/>
</dbReference>
<dbReference type="CDD" id="cd00075">
    <property type="entry name" value="HATPase"/>
    <property type="match status" value="1"/>
</dbReference>
<dbReference type="EMBL" id="CP036261">
    <property type="protein sequence ID" value="QDS88555.1"/>
    <property type="molecule type" value="Genomic_DNA"/>
</dbReference>
<protein>
    <recommendedName>
        <fullName evidence="2">histidine kinase</fullName>
        <ecNumber evidence="2">2.7.13.3</ecNumber>
    </recommendedName>
</protein>
<dbReference type="PANTHER" id="PTHR43065:SF10">
    <property type="entry name" value="PEROXIDE STRESS-ACTIVATED HISTIDINE KINASE MAK3"/>
    <property type="match status" value="1"/>
</dbReference>
<dbReference type="Proteomes" id="UP000319557">
    <property type="component" value="Chromosome"/>
</dbReference>
<dbReference type="SUPFAM" id="SSF55874">
    <property type="entry name" value="ATPase domain of HSP90 chaperone/DNA topoisomerase II/histidine kinase"/>
    <property type="match status" value="1"/>
</dbReference>
<dbReference type="Pfam" id="PF01590">
    <property type="entry name" value="GAF"/>
    <property type="match status" value="1"/>
</dbReference>
<organism evidence="11 12">
    <name type="scientific">Rosistilla ulvae</name>
    <dbReference type="NCBI Taxonomy" id="1930277"/>
    <lineage>
        <taxon>Bacteria</taxon>
        <taxon>Pseudomonadati</taxon>
        <taxon>Planctomycetota</taxon>
        <taxon>Planctomycetia</taxon>
        <taxon>Pirellulales</taxon>
        <taxon>Pirellulaceae</taxon>
        <taxon>Rosistilla</taxon>
    </lineage>
</organism>
<evidence type="ECO:0000259" key="9">
    <source>
        <dbReference type="PROSITE" id="PS50006"/>
    </source>
</evidence>
<evidence type="ECO:0000256" key="1">
    <source>
        <dbReference type="ARBA" id="ARBA00000085"/>
    </source>
</evidence>
<dbReference type="CDD" id="cd00060">
    <property type="entry name" value="FHA"/>
    <property type="match status" value="1"/>
</dbReference>
<dbReference type="OrthoDB" id="9765274at2"/>
<dbReference type="InterPro" id="IPR003018">
    <property type="entry name" value="GAF"/>
</dbReference>
<dbReference type="GO" id="GO:0005524">
    <property type="term" value="F:ATP binding"/>
    <property type="evidence" value="ECO:0007669"/>
    <property type="project" value="UniProtKB-KW"/>
</dbReference>
<evidence type="ECO:0000256" key="5">
    <source>
        <dbReference type="ARBA" id="ARBA00022741"/>
    </source>
</evidence>
<evidence type="ECO:0000256" key="4">
    <source>
        <dbReference type="ARBA" id="ARBA00022679"/>
    </source>
</evidence>
<dbReference type="EC" id="2.7.13.3" evidence="2"/>
<dbReference type="Pfam" id="PF02518">
    <property type="entry name" value="HATPase_c"/>
    <property type="match status" value="1"/>
</dbReference>
<name>A0A517M107_9BACT</name>
<keyword evidence="4 11" id="KW-0808">Transferase</keyword>
<dbReference type="CDD" id="cd00082">
    <property type="entry name" value="HisKA"/>
    <property type="match status" value="1"/>
</dbReference>
<dbReference type="PRINTS" id="PR00344">
    <property type="entry name" value="BCTRLSENSOR"/>
</dbReference>
<dbReference type="Pfam" id="PF00498">
    <property type="entry name" value="FHA"/>
    <property type="match status" value="1"/>
</dbReference>
<dbReference type="Gene3D" id="2.60.200.20">
    <property type="match status" value="1"/>
</dbReference>
<evidence type="ECO:0000313" key="11">
    <source>
        <dbReference type="EMBL" id="QDS88555.1"/>
    </source>
</evidence>